<keyword evidence="8" id="KW-1185">Reference proteome</keyword>
<dbReference type="PROSITE" id="PS51007">
    <property type="entry name" value="CYTC"/>
    <property type="match status" value="1"/>
</dbReference>
<dbReference type="PANTHER" id="PTHR33751">
    <property type="entry name" value="CBB3-TYPE CYTOCHROME C OXIDASE SUBUNIT FIXP"/>
    <property type="match status" value="1"/>
</dbReference>
<feature type="domain" description="Cytochrome c" evidence="6">
    <location>
        <begin position="77"/>
        <end position="154"/>
    </location>
</feature>
<feature type="transmembrane region" description="Helical" evidence="5">
    <location>
        <begin position="46"/>
        <end position="68"/>
    </location>
</feature>
<keyword evidence="2 4" id="KW-0479">Metal-binding</keyword>
<dbReference type="PANTHER" id="PTHR33751:SF1">
    <property type="entry name" value="CBB3-TYPE CYTOCHROME C OXIDASE SUBUNIT FIXP"/>
    <property type="match status" value="1"/>
</dbReference>
<evidence type="ECO:0000256" key="4">
    <source>
        <dbReference type="PROSITE-ProRule" id="PRU00433"/>
    </source>
</evidence>
<keyword evidence="3 4" id="KW-0408">Iron</keyword>
<keyword evidence="5" id="KW-0812">Transmembrane</keyword>
<dbReference type="AlphaFoldDB" id="A5GF98"/>
<dbReference type="InterPro" id="IPR050597">
    <property type="entry name" value="Cytochrome_c_Oxidase_Subunit"/>
</dbReference>
<keyword evidence="5" id="KW-1133">Transmembrane helix</keyword>
<organism evidence="7 8">
    <name type="scientific">Geotalea uraniireducens (strain Rf4)</name>
    <name type="common">Geobacter uraniireducens</name>
    <dbReference type="NCBI Taxonomy" id="351605"/>
    <lineage>
        <taxon>Bacteria</taxon>
        <taxon>Pseudomonadati</taxon>
        <taxon>Thermodesulfobacteriota</taxon>
        <taxon>Desulfuromonadia</taxon>
        <taxon>Geobacterales</taxon>
        <taxon>Geobacteraceae</taxon>
        <taxon>Geotalea</taxon>
    </lineage>
</organism>
<evidence type="ECO:0000313" key="8">
    <source>
        <dbReference type="Proteomes" id="UP000006695"/>
    </source>
</evidence>
<evidence type="ECO:0000259" key="6">
    <source>
        <dbReference type="PROSITE" id="PS51007"/>
    </source>
</evidence>
<dbReference type="GO" id="GO:0046872">
    <property type="term" value="F:metal ion binding"/>
    <property type="evidence" value="ECO:0007669"/>
    <property type="project" value="UniProtKB-KW"/>
</dbReference>
<dbReference type="Pfam" id="PF13442">
    <property type="entry name" value="Cytochrome_CBB3"/>
    <property type="match status" value="1"/>
</dbReference>
<accession>A5GF98</accession>
<evidence type="ECO:0000256" key="2">
    <source>
        <dbReference type="ARBA" id="ARBA00022723"/>
    </source>
</evidence>
<evidence type="ECO:0000256" key="1">
    <source>
        <dbReference type="ARBA" id="ARBA00022617"/>
    </source>
</evidence>
<dbReference type="Gene3D" id="1.10.760.10">
    <property type="entry name" value="Cytochrome c-like domain"/>
    <property type="match status" value="1"/>
</dbReference>
<keyword evidence="5" id="KW-0472">Membrane</keyword>
<dbReference type="SUPFAM" id="SSF46626">
    <property type="entry name" value="Cytochrome c"/>
    <property type="match status" value="1"/>
</dbReference>
<dbReference type="KEGG" id="gur:Gura_1913"/>
<dbReference type="GO" id="GO:0020037">
    <property type="term" value="F:heme binding"/>
    <property type="evidence" value="ECO:0007669"/>
    <property type="project" value="InterPro"/>
</dbReference>
<sequence>MEVYLALQVLSTNILPRHVRCVKETVMFEHHDSEGIQSRKEKKSPFVLRIVLYLMLIIVSCFVVYVFFIRFSSHKEEYCTLEKKVFAERCVSCHGADARGLIGPDLTRKDFTYGKTEAALMKTITMGRPGGMPAFGDNLSCEQIKCLVQFILSL</sequence>
<dbReference type="HOGENOM" id="CLU_047545_1_1_7"/>
<dbReference type="STRING" id="351605.Gura_1913"/>
<evidence type="ECO:0000256" key="5">
    <source>
        <dbReference type="SAM" id="Phobius"/>
    </source>
</evidence>
<protein>
    <recommendedName>
        <fullName evidence="6">Cytochrome c domain-containing protein</fullName>
    </recommendedName>
</protein>
<reference evidence="7 8" key="1">
    <citation type="submission" date="2007-05" db="EMBL/GenBank/DDBJ databases">
        <title>Complete sequence of Geobacter uraniireducens Rf4.</title>
        <authorList>
            <consortium name="US DOE Joint Genome Institute"/>
            <person name="Copeland A."/>
            <person name="Lucas S."/>
            <person name="Lapidus A."/>
            <person name="Barry K."/>
            <person name="Detter J.C."/>
            <person name="Glavina del Rio T."/>
            <person name="Hammon N."/>
            <person name="Israni S."/>
            <person name="Dalin E."/>
            <person name="Tice H."/>
            <person name="Pitluck S."/>
            <person name="Chertkov O."/>
            <person name="Brettin T."/>
            <person name="Bruce D."/>
            <person name="Han C."/>
            <person name="Schmutz J."/>
            <person name="Larimer F."/>
            <person name="Land M."/>
            <person name="Hauser L."/>
            <person name="Kyrpides N."/>
            <person name="Mikhailova N."/>
            <person name="Shelobolina E."/>
            <person name="Aklujkar M."/>
            <person name="Lovley D."/>
            <person name="Richardson P."/>
        </authorList>
    </citation>
    <scope>NUCLEOTIDE SEQUENCE [LARGE SCALE GENOMIC DNA]</scope>
    <source>
        <strain evidence="7 8">Rf4</strain>
    </source>
</reference>
<gene>
    <name evidence="7" type="ordered locus">Gura_1913</name>
</gene>
<dbReference type="InterPro" id="IPR036909">
    <property type="entry name" value="Cyt_c-like_dom_sf"/>
</dbReference>
<evidence type="ECO:0000313" key="7">
    <source>
        <dbReference type="EMBL" id="ABQ26103.1"/>
    </source>
</evidence>
<evidence type="ECO:0000256" key="3">
    <source>
        <dbReference type="ARBA" id="ARBA00023004"/>
    </source>
</evidence>
<name>A5GF98_GEOUR</name>
<keyword evidence="1 4" id="KW-0349">Heme</keyword>
<dbReference type="Proteomes" id="UP000006695">
    <property type="component" value="Chromosome"/>
</dbReference>
<dbReference type="InterPro" id="IPR009056">
    <property type="entry name" value="Cyt_c-like_dom"/>
</dbReference>
<dbReference type="EMBL" id="CP000698">
    <property type="protein sequence ID" value="ABQ26103.1"/>
    <property type="molecule type" value="Genomic_DNA"/>
</dbReference>
<proteinExistence type="predicted"/>
<dbReference type="GO" id="GO:0009055">
    <property type="term" value="F:electron transfer activity"/>
    <property type="evidence" value="ECO:0007669"/>
    <property type="project" value="InterPro"/>
</dbReference>